<protein>
    <recommendedName>
        <fullName evidence="2">DUF4283 domain-containing protein</fullName>
    </recommendedName>
</protein>
<evidence type="ECO:0000313" key="3">
    <source>
        <dbReference type="Proteomes" id="UP001652660"/>
    </source>
</evidence>
<evidence type="ECO:0000259" key="2">
    <source>
        <dbReference type="Pfam" id="PF14111"/>
    </source>
</evidence>
<dbReference type="OrthoDB" id="1306000at2759"/>
<gene>
    <name evidence="4" type="primary">LOC113739205</name>
</gene>
<dbReference type="PANTHER" id="PTHR31286">
    <property type="entry name" value="GLYCINE-RICH CELL WALL STRUCTURAL PROTEIN 1.8-LIKE"/>
    <property type="match status" value="1"/>
</dbReference>
<dbReference type="Proteomes" id="UP001652660">
    <property type="component" value="Chromosome 4c"/>
</dbReference>
<dbReference type="GeneID" id="113739205"/>
<dbReference type="PANTHER" id="PTHR31286:SF179">
    <property type="entry name" value="RNASE H TYPE-1 DOMAIN-CONTAINING PROTEIN"/>
    <property type="match status" value="1"/>
</dbReference>
<dbReference type="Pfam" id="PF14111">
    <property type="entry name" value="DUF4283"/>
    <property type="match status" value="1"/>
</dbReference>
<accession>A0A6P6X8K6</accession>
<proteinExistence type="predicted"/>
<feature type="region of interest" description="Disordered" evidence="1">
    <location>
        <begin position="1"/>
        <end position="35"/>
    </location>
</feature>
<feature type="compositionally biased region" description="Low complexity" evidence="1">
    <location>
        <begin position="20"/>
        <end position="32"/>
    </location>
</feature>
<feature type="compositionally biased region" description="Polar residues" evidence="1">
    <location>
        <begin position="8"/>
        <end position="19"/>
    </location>
</feature>
<keyword evidence="3" id="KW-1185">Reference proteome</keyword>
<sequence length="298" mass="33474">MAALQPSAEGQGTSPSTRKSFSQLFSQPSSSPIQLRPATTYKGEATIIFSKEDADRLAAPFRWALVGKFSHGQPTLEDIRKFFASLDLRDHVSVGLMDYRHVLIKCTTETDFNRLWTQGIGHLGRFSMRVFRWRRDFHVQKESSLAPVWVTLPALPIHYFDKHSLFSILSPVGKPLFLDAATSAGTRPSVARVCVEVDLVKPICSQVWVAVEGEIGFWQQIIIEDLPSYCSVCWQLRHSVGDYKRNAEEFAARRVPKLHTVASHAPQAVVDMVQSRGRGHGRGPERSTYVSAYCSRSR</sequence>
<organism evidence="3 4">
    <name type="scientific">Coffea arabica</name>
    <name type="common">Arabian coffee</name>
    <dbReference type="NCBI Taxonomy" id="13443"/>
    <lineage>
        <taxon>Eukaryota</taxon>
        <taxon>Viridiplantae</taxon>
        <taxon>Streptophyta</taxon>
        <taxon>Embryophyta</taxon>
        <taxon>Tracheophyta</taxon>
        <taxon>Spermatophyta</taxon>
        <taxon>Magnoliopsida</taxon>
        <taxon>eudicotyledons</taxon>
        <taxon>Gunneridae</taxon>
        <taxon>Pentapetalae</taxon>
        <taxon>asterids</taxon>
        <taxon>lamiids</taxon>
        <taxon>Gentianales</taxon>
        <taxon>Rubiaceae</taxon>
        <taxon>Ixoroideae</taxon>
        <taxon>Gardenieae complex</taxon>
        <taxon>Bertiereae - Coffeeae clade</taxon>
        <taxon>Coffeeae</taxon>
        <taxon>Coffea</taxon>
    </lineage>
</organism>
<reference evidence="4" key="2">
    <citation type="submission" date="2025-08" db="UniProtKB">
        <authorList>
            <consortium name="RefSeq"/>
        </authorList>
    </citation>
    <scope>IDENTIFICATION</scope>
    <source>
        <tissue evidence="4">Leaves</tissue>
    </source>
</reference>
<evidence type="ECO:0000313" key="4">
    <source>
        <dbReference type="RefSeq" id="XP_027122242.1"/>
    </source>
</evidence>
<evidence type="ECO:0000256" key="1">
    <source>
        <dbReference type="SAM" id="MobiDB-lite"/>
    </source>
</evidence>
<dbReference type="RefSeq" id="XP_027122242.1">
    <property type="nucleotide sequence ID" value="XM_027266441.1"/>
</dbReference>
<name>A0A6P6X8K6_COFAR</name>
<feature type="region of interest" description="Disordered" evidence="1">
    <location>
        <begin position="275"/>
        <end position="298"/>
    </location>
</feature>
<reference evidence="3" key="1">
    <citation type="journal article" date="2025" name="Foods">
        <title>Unveiling the Microbial Signatures of Arabica Coffee Cherries: Insights into Ripeness Specific Diversity, Functional Traits, and Implications for Quality and Safety.</title>
        <authorList>
            <consortium name="RefSeq"/>
            <person name="Tenea G.N."/>
            <person name="Cifuentes V."/>
            <person name="Reyes P."/>
            <person name="Cevallos-Vallejos M."/>
        </authorList>
    </citation>
    <scope>NUCLEOTIDE SEQUENCE [LARGE SCALE GENOMIC DNA]</scope>
</reference>
<feature type="domain" description="DUF4283" evidence="2">
    <location>
        <begin position="61"/>
        <end position="139"/>
    </location>
</feature>
<dbReference type="AlphaFoldDB" id="A0A6P6X8K6"/>
<dbReference type="InterPro" id="IPR025558">
    <property type="entry name" value="DUF4283"/>
</dbReference>
<dbReference type="InterPro" id="IPR040256">
    <property type="entry name" value="At4g02000-like"/>
</dbReference>
<feature type="compositionally biased region" description="Polar residues" evidence="1">
    <location>
        <begin position="288"/>
        <end position="298"/>
    </location>
</feature>